<sequence>MDGESSLLDHMEKNKDSEVEKENENKEKYNNKTTLSNSNDNSNNSSSKLNSTNNSSTHNSYNNSGNLPNHLIPISTQNQHKKNNSNVSSPTSANNTQTALSSNILSRKSTFKKRHSDINVLVGTPIKEDHVHYVLMYDMLTGIRVAVSRCLAKAKRPIQEQDFQAAHKLAFDIIGNELTPSSKYDFKFKDYAPWVFRAIRDICNIDQADYLMSLTGKYVLSELGSPGKSGSFFYYSQDYRFIIKTIHHVEHKFLRKILKPYYEHIRDNPNTLICWIFGLHRVKLPHGKKIHFVVMQNILPPNKDIHERFDLKGSTQGRIVNDDQIKDKSVVLKDLNWIKLRRRIKLGPEKRKIFIEQIEKDADLLAKLNIMDYSLLIGFHNLSKGNQENIRDKTLSIFEPNPESLSQQLAKVRQGSKAVVMRKAIAESDPVALGPSTTKLPEELPKERKNCIFYQDDGGYQSTDNDNNPLNDLYFIGVIDIFTNYNYKKKIEHFFKSINNDKTVISAIHPKKYAKRFVDFIKFATYPEEELNLPMFEPYMKIREAFGIPQQTKESVNVSPVSQKEIQPVNGSTSISEYTTNKKEESKNINPIIEESKDEFKSTIYKENEEEEINTENIKENKDNVSSENNRKNSQTSKESSINDGDAEYKSQFKDFIPIYASTDLFVSPKSESPLIIDEEKENITPLPQAHIQSNLSSKRASLKINPQTVE</sequence>
<feature type="domain" description="PIPK" evidence="13">
    <location>
        <begin position="127"/>
        <end position="525"/>
    </location>
</feature>
<dbReference type="EC" id="2.7.1.68" evidence="2"/>
<keyword evidence="15" id="KW-1185">Reference proteome</keyword>
<feature type="compositionally biased region" description="Basic and acidic residues" evidence="12">
    <location>
        <begin position="7"/>
        <end position="30"/>
    </location>
</feature>
<gene>
    <name evidence="14" type="ORF">BCR36DRAFT_585786</name>
</gene>
<evidence type="ECO:0000313" key="15">
    <source>
        <dbReference type="Proteomes" id="UP000193719"/>
    </source>
</evidence>
<dbReference type="GO" id="GO:0016308">
    <property type="term" value="F:1-phosphatidylinositol-4-phosphate 5-kinase activity"/>
    <property type="evidence" value="ECO:0007669"/>
    <property type="project" value="UniProtKB-EC"/>
</dbReference>
<feature type="region of interest" description="Disordered" evidence="12">
    <location>
        <begin position="1"/>
        <end position="73"/>
    </location>
</feature>
<evidence type="ECO:0000256" key="12">
    <source>
        <dbReference type="SAM" id="MobiDB-lite"/>
    </source>
</evidence>
<keyword evidence="3" id="KW-0597">Phosphoprotein</keyword>
<dbReference type="Pfam" id="PF01504">
    <property type="entry name" value="PIP5K"/>
    <property type="match status" value="1"/>
</dbReference>
<dbReference type="GO" id="GO:0046854">
    <property type="term" value="P:phosphatidylinositol phosphate biosynthetic process"/>
    <property type="evidence" value="ECO:0007669"/>
    <property type="project" value="UniProtKB-ARBA"/>
</dbReference>
<feature type="compositionally biased region" description="Low complexity" evidence="12">
    <location>
        <begin position="31"/>
        <end position="66"/>
    </location>
</feature>
<reference evidence="14 15" key="2">
    <citation type="submission" date="2016-08" db="EMBL/GenBank/DDBJ databases">
        <title>Pervasive Adenine N6-methylation of Active Genes in Fungi.</title>
        <authorList>
            <consortium name="DOE Joint Genome Institute"/>
            <person name="Mondo S.J."/>
            <person name="Dannebaum R.O."/>
            <person name="Kuo R.C."/>
            <person name="Labutti K."/>
            <person name="Haridas S."/>
            <person name="Kuo A."/>
            <person name="Salamov A."/>
            <person name="Ahrendt S.R."/>
            <person name="Lipzen A."/>
            <person name="Sullivan W."/>
            <person name="Andreopoulos W.B."/>
            <person name="Clum A."/>
            <person name="Lindquist E."/>
            <person name="Daum C."/>
            <person name="Ramamoorthy G.K."/>
            <person name="Gryganskyi A."/>
            <person name="Culley D."/>
            <person name="Magnuson J.K."/>
            <person name="James T.Y."/>
            <person name="O'Malley M.A."/>
            <person name="Stajich J.E."/>
            <person name="Spatafora J.W."/>
            <person name="Visel A."/>
            <person name="Grigoriev I.V."/>
        </authorList>
    </citation>
    <scope>NUCLEOTIDE SEQUENCE [LARGE SCALE GENOMIC DNA]</scope>
    <source>
        <strain evidence="15">finn</strain>
    </source>
</reference>
<evidence type="ECO:0000256" key="10">
    <source>
        <dbReference type="ARBA" id="ARBA00082306"/>
    </source>
</evidence>
<reference evidence="14 15" key="1">
    <citation type="submission" date="2016-08" db="EMBL/GenBank/DDBJ databases">
        <title>Genomes of anaerobic fungi encode conserved fungal cellulosomes for biomass hydrolysis.</title>
        <authorList>
            <consortium name="DOE Joint Genome Institute"/>
            <person name="Haitjema C.H."/>
            <person name="Gilmore S.P."/>
            <person name="Henske J.K."/>
            <person name="Solomon K.V."/>
            <person name="De Groot R."/>
            <person name="Kuo A."/>
            <person name="Mondo S.J."/>
            <person name="Salamov A.A."/>
            <person name="Labutti K."/>
            <person name="Zhao Z."/>
            <person name="Chiniquy J."/>
            <person name="Barry K."/>
            <person name="Brewer H.M."/>
            <person name="Purvine S.O."/>
            <person name="Wright A.T."/>
            <person name="Boxma B."/>
            <person name="Van Alen T."/>
            <person name="Hackstein J.H."/>
            <person name="Baker S.E."/>
            <person name="Grigoriev I.V."/>
            <person name="O'Malley M.A."/>
        </authorList>
    </citation>
    <scope>NUCLEOTIDE SEQUENCE [LARGE SCALE GENOMIC DNA]</scope>
    <source>
        <strain evidence="15">finn</strain>
    </source>
</reference>
<keyword evidence="7 11" id="KW-0067">ATP-binding</keyword>
<dbReference type="OrthoDB" id="2126489at2759"/>
<proteinExistence type="predicted"/>
<dbReference type="STRING" id="1754191.A0A1Y1V2Y3"/>
<evidence type="ECO:0000256" key="11">
    <source>
        <dbReference type="PROSITE-ProRule" id="PRU00781"/>
    </source>
</evidence>
<dbReference type="CDD" id="cd17303">
    <property type="entry name" value="PIPKc_PIP5K_yeast_like"/>
    <property type="match status" value="1"/>
</dbReference>
<evidence type="ECO:0000256" key="8">
    <source>
        <dbReference type="ARBA" id="ARBA00078403"/>
    </source>
</evidence>
<dbReference type="GO" id="GO:0005886">
    <property type="term" value="C:plasma membrane"/>
    <property type="evidence" value="ECO:0007669"/>
    <property type="project" value="TreeGrafter"/>
</dbReference>
<feature type="compositionally biased region" description="Polar residues" evidence="12">
    <location>
        <begin position="559"/>
        <end position="579"/>
    </location>
</feature>
<feature type="compositionally biased region" description="Polar residues" evidence="12">
    <location>
        <begin position="691"/>
        <end position="711"/>
    </location>
</feature>
<dbReference type="InterPro" id="IPR027483">
    <property type="entry name" value="PInositol-4-P-4/5-kinase_C_sf"/>
</dbReference>
<evidence type="ECO:0000259" key="13">
    <source>
        <dbReference type="PROSITE" id="PS51455"/>
    </source>
</evidence>
<dbReference type="InterPro" id="IPR002498">
    <property type="entry name" value="PInositol-4-P-4/5-kinase_core"/>
</dbReference>
<keyword evidence="5 11" id="KW-0547">Nucleotide-binding</keyword>
<name>A0A1Y1V2Y3_9FUNG</name>
<feature type="region of interest" description="Disordered" evidence="12">
    <location>
        <begin position="78"/>
        <end position="97"/>
    </location>
</feature>
<dbReference type="InterPro" id="IPR023610">
    <property type="entry name" value="PInositol-4/5-P-5/4-kinase"/>
</dbReference>
<comment type="caution">
    <text evidence="14">The sequence shown here is derived from an EMBL/GenBank/DDBJ whole genome shotgun (WGS) entry which is preliminary data.</text>
</comment>
<comment type="catalytic activity">
    <reaction evidence="1">
        <text>a 1,2-diacyl-sn-glycero-3-phospho-(1D-myo-inositol 4-phosphate) + ATP = a 1,2-diacyl-sn-glycero-3-phospho-(1D-myo-inositol-4,5-bisphosphate) + ADP + H(+)</text>
        <dbReference type="Rhea" id="RHEA:14425"/>
        <dbReference type="ChEBI" id="CHEBI:15378"/>
        <dbReference type="ChEBI" id="CHEBI:30616"/>
        <dbReference type="ChEBI" id="CHEBI:58178"/>
        <dbReference type="ChEBI" id="CHEBI:58456"/>
        <dbReference type="ChEBI" id="CHEBI:456216"/>
        <dbReference type="EC" id="2.7.1.68"/>
    </reaction>
</comment>
<dbReference type="PANTHER" id="PTHR23086">
    <property type="entry name" value="PHOSPHATIDYLINOSITOL-4-PHOSPHATE 5-KINASE"/>
    <property type="match status" value="1"/>
</dbReference>
<dbReference type="AlphaFoldDB" id="A0A1Y1V2Y3"/>
<evidence type="ECO:0000256" key="6">
    <source>
        <dbReference type="ARBA" id="ARBA00022777"/>
    </source>
</evidence>
<organism evidence="14 15">
    <name type="scientific">Piromyces finnis</name>
    <dbReference type="NCBI Taxonomy" id="1754191"/>
    <lineage>
        <taxon>Eukaryota</taxon>
        <taxon>Fungi</taxon>
        <taxon>Fungi incertae sedis</taxon>
        <taxon>Chytridiomycota</taxon>
        <taxon>Chytridiomycota incertae sedis</taxon>
        <taxon>Neocallimastigomycetes</taxon>
        <taxon>Neocallimastigales</taxon>
        <taxon>Neocallimastigaceae</taxon>
        <taxon>Piromyces</taxon>
    </lineage>
</organism>
<dbReference type="SMART" id="SM00330">
    <property type="entry name" value="PIPKc"/>
    <property type="match status" value="1"/>
</dbReference>
<keyword evidence="6 11" id="KW-0418">Kinase</keyword>
<evidence type="ECO:0000256" key="1">
    <source>
        <dbReference type="ARBA" id="ARBA00000444"/>
    </source>
</evidence>
<accession>A0A1Y1V2Y3</accession>
<dbReference type="Gene3D" id="3.30.810.10">
    <property type="entry name" value="2-Layer Sandwich"/>
    <property type="match status" value="1"/>
</dbReference>
<feature type="region of interest" description="Disordered" evidence="12">
    <location>
        <begin position="682"/>
        <end position="711"/>
    </location>
</feature>
<dbReference type="GO" id="GO:0005524">
    <property type="term" value="F:ATP binding"/>
    <property type="evidence" value="ECO:0007669"/>
    <property type="project" value="UniProtKB-UniRule"/>
</dbReference>
<feature type="compositionally biased region" description="Basic and acidic residues" evidence="12">
    <location>
        <begin position="617"/>
        <end position="631"/>
    </location>
</feature>
<evidence type="ECO:0000256" key="5">
    <source>
        <dbReference type="ARBA" id="ARBA00022741"/>
    </source>
</evidence>
<feature type="region of interest" description="Disordered" evidence="12">
    <location>
        <begin position="607"/>
        <end position="645"/>
    </location>
</feature>
<protein>
    <recommendedName>
        <fullName evidence="2">1-phosphatidylinositol-4-phosphate 5-kinase</fullName>
        <ecNumber evidence="2">2.7.1.68</ecNumber>
    </recommendedName>
    <alternativeName>
        <fullName evidence="10">1-phosphatidylinositol 4-phosphate kinase</fullName>
    </alternativeName>
    <alternativeName>
        <fullName evidence="8">Diphosphoinositide kinase</fullName>
    </alternativeName>
    <alternativeName>
        <fullName evidence="9">PIP5K</fullName>
    </alternativeName>
</protein>
<dbReference type="FunFam" id="3.30.800.10:FF:000009">
    <property type="entry name" value="Phosphatidylinositol 4-phosphate 5-kinase its3"/>
    <property type="match status" value="1"/>
</dbReference>
<evidence type="ECO:0000256" key="7">
    <source>
        <dbReference type="ARBA" id="ARBA00022840"/>
    </source>
</evidence>
<dbReference type="PANTHER" id="PTHR23086:SF8">
    <property type="entry name" value="PHOSPHATIDYLINOSITOL 5-PHOSPHATE 4-KINASE, ISOFORM A"/>
    <property type="match status" value="1"/>
</dbReference>
<dbReference type="Proteomes" id="UP000193719">
    <property type="component" value="Unassembled WGS sequence"/>
</dbReference>
<dbReference type="PROSITE" id="PS51455">
    <property type="entry name" value="PIPK"/>
    <property type="match status" value="1"/>
</dbReference>
<dbReference type="EMBL" id="MCFH01000041">
    <property type="protein sequence ID" value="ORX45168.1"/>
    <property type="molecule type" value="Genomic_DNA"/>
</dbReference>
<evidence type="ECO:0000256" key="2">
    <source>
        <dbReference type="ARBA" id="ARBA00012172"/>
    </source>
</evidence>
<dbReference type="InterPro" id="IPR027484">
    <property type="entry name" value="PInositol-4-P-5-kinase_N"/>
</dbReference>
<feature type="compositionally biased region" description="Polar residues" evidence="12">
    <location>
        <begin position="632"/>
        <end position="643"/>
    </location>
</feature>
<evidence type="ECO:0000256" key="3">
    <source>
        <dbReference type="ARBA" id="ARBA00022553"/>
    </source>
</evidence>
<dbReference type="Gene3D" id="3.30.800.10">
    <property type="entry name" value="Phosphatidylinositol Phosphate Kinase II Beta"/>
    <property type="match status" value="1"/>
</dbReference>
<keyword evidence="4 11" id="KW-0808">Transferase</keyword>
<dbReference type="SUPFAM" id="SSF56104">
    <property type="entry name" value="SAICAR synthase-like"/>
    <property type="match status" value="1"/>
</dbReference>
<evidence type="ECO:0000313" key="14">
    <source>
        <dbReference type="EMBL" id="ORX45168.1"/>
    </source>
</evidence>
<evidence type="ECO:0000256" key="9">
    <source>
        <dbReference type="ARBA" id="ARBA00080374"/>
    </source>
</evidence>
<feature type="region of interest" description="Disordered" evidence="12">
    <location>
        <begin position="559"/>
        <end position="593"/>
    </location>
</feature>
<evidence type="ECO:0000256" key="4">
    <source>
        <dbReference type="ARBA" id="ARBA00022679"/>
    </source>
</evidence>